<dbReference type="InterPro" id="IPR011006">
    <property type="entry name" value="CheY-like_superfamily"/>
</dbReference>
<feature type="region of interest" description="Disordered" evidence="1">
    <location>
        <begin position="1"/>
        <end position="22"/>
    </location>
</feature>
<evidence type="ECO:0000259" key="2">
    <source>
        <dbReference type="PROSITE" id="PS50921"/>
    </source>
</evidence>
<dbReference type="Proteomes" id="UP000198967">
    <property type="component" value="Unassembled WGS sequence"/>
</dbReference>
<dbReference type="SUPFAM" id="SSF52172">
    <property type="entry name" value="CheY-like"/>
    <property type="match status" value="1"/>
</dbReference>
<dbReference type="AlphaFoldDB" id="A0A1G7SJY3"/>
<dbReference type="Pfam" id="PF03861">
    <property type="entry name" value="ANTAR"/>
    <property type="match status" value="1"/>
</dbReference>
<evidence type="ECO:0000256" key="1">
    <source>
        <dbReference type="SAM" id="MobiDB-lite"/>
    </source>
</evidence>
<dbReference type="SMART" id="SM01012">
    <property type="entry name" value="ANTAR"/>
    <property type="match status" value="1"/>
</dbReference>
<gene>
    <name evidence="3" type="ORF">SAMN05216377_1108</name>
</gene>
<dbReference type="RefSeq" id="WP_245707529.1">
    <property type="nucleotide sequence ID" value="NZ_FNBE01000010.1"/>
</dbReference>
<dbReference type="InterPro" id="IPR036388">
    <property type="entry name" value="WH-like_DNA-bd_sf"/>
</dbReference>
<feature type="compositionally biased region" description="Low complexity" evidence="1">
    <location>
        <begin position="1"/>
        <end position="16"/>
    </location>
</feature>
<sequence length="108" mass="11827">MITSSSAQASVVPAPRSDADPELDELQARLRAAEERVANLERALLSNRRIGVAVGILMCSRRLTDEQAITALVAESQRRNRKVRELAETLILTGTLDDPPDPGPRGRR</sequence>
<protein>
    <submittedName>
        <fullName evidence="3">ANTAR domain-containing protein</fullName>
    </submittedName>
</protein>
<reference evidence="3 4" key="1">
    <citation type="submission" date="2016-10" db="EMBL/GenBank/DDBJ databases">
        <authorList>
            <person name="de Groot N.N."/>
        </authorList>
    </citation>
    <scope>NUCLEOTIDE SEQUENCE [LARGE SCALE GENOMIC DNA]</scope>
    <source>
        <strain evidence="3 4">CGMCC 4.3143</strain>
    </source>
</reference>
<evidence type="ECO:0000313" key="3">
    <source>
        <dbReference type="EMBL" id="SDG23184.1"/>
    </source>
</evidence>
<proteinExistence type="predicted"/>
<dbReference type="InterPro" id="IPR005561">
    <property type="entry name" value="ANTAR"/>
</dbReference>
<organism evidence="3 4">
    <name type="scientific">Pseudonocardia oroxyli</name>
    <dbReference type="NCBI Taxonomy" id="366584"/>
    <lineage>
        <taxon>Bacteria</taxon>
        <taxon>Bacillati</taxon>
        <taxon>Actinomycetota</taxon>
        <taxon>Actinomycetes</taxon>
        <taxon>Pseudonocardiales</taxon>
        <taxon>Pseudonocardiaceae</taxon>
        <taxon>Pseudonocardia</taxon>
    </lineage>
</organism>
<dbReference type="EMBL" id="FNBE01000010">
    <property type="protein sequence ID" value="SDG23184.1"/>
    <property type="molecule type" value="Genomic_DNA"/>
</dbReference>
<dbReference type="PROSITE" id="PS50921">
    <property type="entry name" value="ANTAR"/>
    <property type="match status" value="1"/>
</dbReference>
<feature type="domain" description="ANTAR" evidence="2">
    <location>
        <begin position="30"/>
        <end position="91"/>
    </location>
</feature>
<name>A0A1G7SJY3_PSEOR</name>
<dbReference type="STRING" id="366584.SAMN05216377_1108"/>
<dbReference type="Gene3D" id="1.10.10.10">
    <property type="entry name" value="Winged helix-like DNA-binding domain superfamily/Winged helix DNA-binding domain"/>
    <property type="match status" value="1"/>
</dbReference>
<keyword evidence="4" id="KW-1185">Reference proteome</keyword>
<accession>A0A1G7SJY3</accession>
<evidence type="ECO:0000313" key="4">
    <source>
        <dbReference type="Proteomes" id="UP000198967"/>
    </source>
</evidence>
<dbReference type="GO" id="GO:0003723">
    <property type="term" value="F:RNA binding"/>
    <property type="evidence" value="ECO:0007669"/>
    <property type="project" value="InterPro"/>
</dbReference>